<proteinExistence type="inferred from homology"/>
<accession>A0A914QMI9</accession>
<dbReference type="InterPro" id="IPR014756">
    <property type="entry name" value="Ig_E-set"/>
</dbReference>
<keyword evidence="3" id="KW-1185">Reference proteome</keyword>
<evidence type="ECO:0000256" key="1">
    <source>
        <dbReference type="ARBA" id="ARBA00005298"/>
    </source>
</evidence>
<dbReference type="InterPro" id="IPR011021">
    <property type="entry name" value="Arrestin-like_N"/>
</dbReference>
<dbReference type="AlphaFoldDB" id="A0A914QMI9"/>
<dbReference type="GO" id="GO:0005737">
    <property type="term" value="C:cytoplasm"/>
    <property type="evidence" value="ECO:0007669"/>
    <property type="project" value="TreeGrafter"/>
</dbReference>
<organism evidence="3 4">
    <name type="scientific">Panagrolaimus davidi</name>
    <dbReference type="NCBI Taxonomy" id="227884"/>
    <lineage>
        <taxon>Eukaryota</taxon>
        <taxon>Metazoa</taxon>
        <taxon>Ecdysozoa</taxon>
        <taxon>Nematoda</taxon>
        <taxon>Chromadorea</taxon>
        <taxon>Rhabditida</taxon>
        <taxon>Tylenchina</taxon>
        <taxon>Panagrolaimomorpha</taxon>
        <taxon>Panagrolaimoidea</taxon>
        <taxon>Panagrolaimidae</taxon>
        <taxon>Panagrolaimus</taxon>
    </lineage>
</organism>
<dbReference type="SMART" id="SM01017">
    <property type="entry name" value="Arrestin_C"/>
    <property type="match status" value="1"/>
</dbReference>
<name>A0A914QMI9_9BILA</name>
<dbReference type="PANTHER" id="PTHR11188">
    <property type="entry name" value="ARRESTIN DOMAIN CONTAINING PROTEIN"/>
    <property type="match status" value="1"/>
</dbReference>
<evidence type="ECO:0000313" key="3">
    <source>
        <dbReference type="Proteomes" id="UP000887578"/>
    </source>
</evidence>
<dbReference type="Gene3D" id="2.60.40.640">
    <property type="match status" value="2"/>
</dbReference>
<dbReference type="PANTHER" id="PTHR11188:SF176">
    <property type="entry name" value="ARRESTIN DOMAIN-CONTAINING PROTEIN 1"/>
    <property type="match status" value="1"/>
</dbReference>
<evidence type="ECO:0000313" key="4">
    <source>
        <dbReference type="WBParaSite" id="PDA_v2.g494.t1"/>
    </source>
</evidence>
<reference evidence="4" key="1">
    <citation type="submission" date="2022-11" db="UniProtKB">
        <authorList>
            <consortium name="WormBaseParasite"/>
        </authorList>
    </citation>
    <scope>IDENTIFICATION</scope>
</reference>
<comment type="similarity">
    <text evidence="1">Belongs to the arrestin family.</text>
</comment>
<protein>
    <submittedName>
        <fullName evidence="4">Arrestin C-terminal-like domain-containing protein</fullName>
    </submittedName>
</protein>
<dbReference type="Proteomes" id="UP000887578">
    <property type="component" value="Unplaced"/>
</dbReference>
<dbReference type="Pfam" id="PF00339">
    <property type="entry name" value="Arrestin_N"/>
    <property type="match status" value="1"/>
</dbReference>
<dbReference type="InterPro" id="IPR011022">
    <property type="entry name" value="Arrestin_C-like"/>
</dbReference>
<dbReference type="InterPro" id="IPR050357">
    <property type="entry name" value="Arrestin_domain-protein"/>
</dbReference>
<dbReference type="SUPFAM" id="SSF81296">
    <property type="entry name" value="E set domains"/>
    <property type="match status" value="2"/>
</dbReference>
<dbReference type="InterPro" id="IPR014752">
    <property type="entry name" value="Arrestin-like_C"/>
</dbReference>
<evidence type="ECO:0000259" key="2">
    <source>
        <dbReference type="SMART" id="SM01017"/>
    </source>
</evidence>
<dbReference type="WBParaSite" id="PDA_v2.g494.t1">
    <property type="protein sequence ID" value="PDA_v2.g494.t1"/>
    <property type="gene ID" value="PDA_v2.g494"/>
</dbReference>
<dbReference type="Pfam" id="PF02752">
    <property type="entry name" value="Arrestin_C"/>
    <property type="match status" value="1"/>
</dbReference>
<feature type="domain" description="Arrestin C-terminal-like" evidence="2">
    <location>
        <begin position="169"/>
        <end position="304"/>
    </location>
</feature>
<dbReference type="GO" id="GO:0015031">
    <property type="term" value="P:protein transport"/>
    <property type="evidence" value="ECO:0007669"/>
    <property type="project" value="TreeGrafter"/>
</dbReference>
<sequence length="370" mass="42491">MTTVEISLDSKTNVFFPNSEITGKIYINTTEANTVKQINVTIVGRAYVFFLVSHYQESRPYESEHYYLNANECLWKLNETNQLLNGEYWFPFKFTIPSNAPANVSEEFGEIQYFIKADIEFYGKKFWGYKKYYGFSVCPVIDLNNLDPKLKLSASTEITQIEEKCFSCAKNPLNVKMTLPKTGFVCGETFSLKIEISNKTSMKIESIEYGIELKCLYVGGYEYFWPRFVETFIKEIVIYVTKDCIKPESDSTICNILIPPLSPTFTDCSILKLEYSVFVKVRTSAFFQSGPIIYIPITIGTVPIKKTESEVTLNAMEIFESAYFLEGSNRCEIGDNFIWTFKEREGPKNVQPKFACYSNLSLNETLSVKQ</sequence>